<dbReference type="RefSeq" id="WP_148305807.1">
    <property type="nucleotide sequence ID" value="NZ_CP010070.1"/>
</dbReference>
<keyword evidence="1" id="KW-1133">Transmembrane helix</keyword>
<dbReference type="HOGENOM" id="CLU_146472_0_0_2"/>
<evidence type="ECO:0000313" key="2">
    <source>
        <dbReference type="EMBL" id="AIZ56434.1"/>
    </source>
</evidence>
<reference evidence="2 3" key="1">
    <citation type="journal article" date="2014" name="Appl. Environ. Microbiol.">
        <title>Comparative Genome Analysis of 'Candidatus Methanoplasma termitum' Indicates a New Mode of Energy Metabolism in the Seventh Order of Methanogens.</title>
        <authorList>
            <person name="Lang K."/>
            <person name="Schuldes J."/>
            <person name="Klingl A."/>
            <person name="Poehlein A."/>
            <person name="Daniel R."/>
            <person name="Brune A."/>
        </authorList>
    </citation>
    <scope>NUCLEOTIDE SEQUENCE [LARGE SCALE GENOMIC DNA]</scope>
    <source>
        <strain evidence="3">Mpt1</strain>
    </source>
</reference>
<evidence type="ECO:0000256" key="1">
    <source>
        <dbReference type="SAM" id="Phobius"/>
    </source>
</evidence>
<accession>A0A0A7LBI6</accession>
<protein>
    <submittedName>
        <fullName evidence="2">Uncharacterized protein</fullName>
    </submittedName>
</protein>
<keyword evidence="1" id="KW-0812">Transmembrane</keyword>
<gene>
    <name evidence="2" type="ORF">Mpt1_c05440</name>
</gene>
<dbReference type="AlphaFoldDB" id="A0A0A7LBI6"/>
<evidence type="ECO:0000313" key="3">
    <source>
        <dbReference type="Proteomes" id="UP000030787"/>
    </source>
</evidence>
<dbReference type="KEGG" id="mear:Mpt1_c05440"/>
<proteinExistence type="predicted"/>
<dbReference type="GeneID" id="24818211"/>
<organism evidence="2 3">
    <name type="scientific">Candidatus Methanoplasma termitum</name>
    <dbReference type="NCBI Taxonomy" id="1577791"/>
    <lineage>
        <taxon>Archaea</taxon>
        <taxon>Methanobacteriati</taxon>
        <taxon>Thermoplasmatota</taxon>
        <taxon>Thermoplasmata</taxon>
        <taxon>Methanomassiliicoccales</taxon>
        <taxon>Methanomassiliicoccaceae</taxon>
        <taxon>Candidatus Methanoplasma</taxon>
    </lineage>
</organism>
<keyword evidence="1" id="KW-0472">Membrane</keyword>
<keyword evidence="3" id="KW-1185">Reference proteome</keyword>
<sequence length="146" mass="15956">MHLKNKRGMTAMVDAMIFIVIIGLAVTAMFSFNNNEKGTNDASSMLESIFTAKIRTNDLIEADESGLVGIPDMVAVFILTGEGTVIDYIKEILDSAMQRDGAYYMEIEYQGRTVSIGTDKGDPISGSVKEFTVTYGGSIRTSLMLY</sequence>
<feature type="transmembrane region" description="Helical" evidence="1">
    <location>
        <begin position="12"/>
        <end position="32"/>
    </location>
</feature>
<name>A0A0A7LBI6_9ARCH</name>
<dbReference type="Proteomes" id="UP000030787">
    <property type="component" value="Chromosome"/>
</dbReference>
<dbReference type="EMBL" id="CP010070">
    <property type="protein sequence ID" value="AIZ56434.1"/>
    <property type="molecule type" value="Genomic_DNA"/>
</dbReference>